<comment type="similarity">
    <text evidence="1">Belongs to the pseudouridine synthase Pus10 family.</text>
</comment>
<dbReference type="GO" id="GO:0031119">
    <property type="term" value="P:tRNA pseudouridine synthesis"/>
    <property type="evidence" value="ECO:0007669"/>
    <property type="project" value="TreeGrafter"/>
</dbReference>
<dbReference type="Pfam" id="PF21238">
    <property type="entry name" value="Pus10_C"/>
    <property type="match status" value="1"/>
</dbReference>
<keyword evidence="3" id="KW-0819">tRNA processing</keyword>
<dbReference type="PANTHER" id="PTHR21568">
    <property type="entry name" value="TRNA PSEUDOURIDINE SYNTHASE PUS10"/>
    <property type="match status" value="1"/>
</dbReference>
<keyword evidence="4" id="KW-0413">Isomerase</keyword>
<dbReference type="SUPFAM" id="SSF55120">
    <property type="entry name" value="Pseudouridine synthase"/>
    <property type="match status" value="1"/>
</dbReference>
<dbReference type="STRING" id="215637.A0A4P9ZVK5"/>
<dbReference type="Proteomes" id="UP000268162">
    <property type="component" value="Unassembled WGS sequence"/>
</dbReference>
<dbReference type="GO" id="GO:0003723">
    <property type="term" value="F:RNA binding"/>
    <property type="evidence" value="ECO:0007669"/>
    <property type="project" value="InterPro"/>
</dbReference>
<dbReference type="Gene3D" id="3.30.70.3190">
    <property type="match status" value="1"/>
</dbReference>
<dbReference type="EC" id="5.4.99.25" evidence="2"/>
<dbReference type="AlphaFoldDB" id="A0A4P9ZVK5"/>
<keyword evidence="7" id="KW-1185">Reference proteome</keyword>
<feature type="domain" description="Pus10-like C-terminal" evidence="5">
    <location>
        <begin position="264"/>
        <end position="480"/>
    </location>
</feature>
<organism evidence="6 7">
    <name type="scientific">Dimargaris cristalligena</name>
    <dbReference type="NCBI Taxonomy" id="215637"/>
    <lineage>
        <taxon>Eukaryota</taxon>
        <taxon>Fungi</taxon>
        <taxon>Fungi incertae sedis</taxon>
        <taxon>Zoopagomycota</taxon>
        <taxon>Kickxellomycotina</taxon>
        <taxon>Dimargaritomycetes</taxon>
        <taxon>Dimargaritales</taxon>
        <taxon>Dimargaritaceae</taxon>
        <taxon>Dimargaris</taxon>
    </lineage>
</organism>
<evidence type="ECO:0000256" key="1">
    <source>
        <dbReference type="ARBA" id="ARBA00009652"/>
    </source>
</evidence>
<dbReference type="InterPro" id="IPR048741">
    <property type="entry name" value="Pus10-like_C"/>
</dbReference>
<gene>
    <name evidence="6" type="ORF">BJ085DRAFT_40344</name>
</gene>
<dbReference type="Gene3D" id="3.30.70.2510">
    <property type="match status" value="1"/>
</dbReference>
<accession>A0A4P9ZVK5</accession>
<evidence type="ECO:0000313" key="7">
    <source>
        <dbReference type="Proteomes" id="UP000268162"/>
    </source>
</evidence>
<dbReference type="PANTHER" id="PTHR21568:SF0">
    <property type="entry name" value="TRNA PSEUDOURIDINE SYNTHASE PUS10"/>
    <property type="match status" value="1"/>
</dbReference>
<evidence type="ECO:0000259" key="5">
    <source>
        <dbReference type="Pfam" id="PF21238"/>
    </source>
</evidence>
<sequence>MADEPQSPVSKKMKLDCPDEATATVTETPSIDASVAELRGISTCDDCIAVLLQLDQEQATALKEIVQPEEQSEPTYTKPICPICLGTFTHGNTPLIEALADKVKEVASGITTCQIHLSLPKHITARQIIISRWVRSKSACLVPPTPEDFDYLTRVRDYLSQRICQLLGVTLDTKSEVSISIILTCPQLGRQFEFPHKSPSMQKNPQAKRMFKMGPFNSWSIPNIQYLFTEIAPEDLQAQKCWPPNSPQTGVKVEQVKVKSPSVFIAGRYNKYARGITNTPLHIKGKSFITSVSEQVAPAFEKAFEATDHKFCSSGREDVDVRMLGSGRPFYIEILNPKVTSLSADTIQNIQDEVNQYPHVQFHHLQIIDKSELYRIKEGEEQKSKTYCALVWVKDLPNIDLAEKLKPYEAGRAHLTRSKRVLSLKAEIIDTHFIQLTLATVAGTYIKEFVHGDCARTTPSLATILGCTTDILLLDVLTVDLEWPPSHH</sequence>
<dbReference type="InterPro" id="IPR020103">
    <property type="entry name" value="PsdUridine_synth_cat_dom_sf"/>
</dbReference>
<dbReference type="InterPro" id="IPR039894">
    <property type="entry name" value="Pus10-like"/>
</dbReference>
<evidence type="ECO:0000256" key="3">
    <source>
        <dbReference type="ARBA" id="ARBA00022694"/>
    </source>
</evidence>
<evidence type="ECO:0000313" key="6">
    <source>
        <dbReference type="EMBL" id="RKP37613.1"/>
    </source>
</evidence>
<dbReference type="EMBL" id="ML002470">
    <property type="protein sequence ID" value="RKP37613.1"/>
    <property type="molecule type" value="Genomic_DNA"/>
</dbReference>
<dbReference type="FunFam" id="3.30.70.2510:FF:000001">
    <property type="entry name" value="tRNA pseudouridine synthase Pus10"/>
    <property type="match status" value="1"/>
</dbReference>
<evidence type="ECO:0000256" key="4">
    <source>
        <dbReference type="ARBA" id="ARBA00023235"/>
    </source>
</evidence>
<reference evidence="7" key="1">
    <citation type="journal article" date="2018" name="Nat. Microbiol.">
        <title>Leveraging single-cell genomics to expand the fungal tree of life.</title>
        <authorList>
            <person name="Ahrendt S.R."/>
            <person name="Quandt C.A."/>
            <person name="Ciobanu D."/>
            <person name="Clum A."/>
            <person name="Salamov A."/>
            <person name="Andreopoulos B."/>
            <person name="Cheng J.F."/>
            <person name="Woyke T."/>
            <person name="Pelin A."/>
            <person name="Henrissat B."/>
            <person name="Reynolds N.K."/>
            <person name="Benny G.L."/>
            <person name="Smith M.E."/>
            <person name="James T.Y."/>
            <person name="Grigoriev I.V."/>
        </authorList>
    </citation>
    <scope>NUCLEOTIDE SEQUENCE [LARGE SCALE GENOMIC DNA]</scope>
    <source>
        <strain evidence="7">RSA 468</strain>
    </source>
</reference>
<evidence type="ECO:0000256" key="2">
    <source>
        <dbReference type="ARBA" id="ARBA00012787"/>
    </source>
</evidence>
<name>A0A4P9ZVK5_9FUNG</name>
<proteinExistence type="inferred from homology"/>
<dbReference type="GO" id="GO:0160148">
    <property type="term" value="F:tRNA pseudouridine(55) synthase activity"/>
    <property type="evidence" value="ECO:0007669"/>
    <property type="project" value="UniProtKB-EC"/>
</dbReference>
<protein>
    <recommendedName>
        <fullName evidence="2">tRNA pseudouridine(55) synthase</fullName>
        <ecNumber evidence="2">5.4.99.25</ecNumber>
    </recommendedName>
</protein>